<feature type="domain" description="Enoyl reductase (ER)" evidence="1">
    <location>
        <begin position="12"/>
        <end position="324"/>
    </location>
</feature>
<reference evidence="2" key="2">
    <citation type="journal article" date="2023" name="IMA Fungus">
        <title>Comparative genomic study of the Penicillium genus elucidates a diverse pangenome and 15 lateral gene transfer events.</title>
        <authorList>
            <person name="Petersen C."/>
            <person name="Sorensen T."/>
            <person name="Nielsen M.R."/>
            <person name="Sondergaard T.E."/>
            <person name="Sorensen J.L."/>
            <person name="Fitzpatrick D.A."/>
            <person name="Frisvad J.C."/>
            <person name="Nielsen K.L."/>
        </authorList>
    </citation>
    <scope>NUCLEOTIDE SEQUENCE</scope>
    <source>
        <strain evidence="2">IBT 16125</strain>
    </source>
</reference>
<dbReference type="AlphaFoldDB" id="A0AAD6G4U0"/>
<dbReference type="Pfam" id="PF08240">
    <property type="entry name" value="ADH_N"/>
    <property type="match status" value="1"/>
</dbReference>
<evidence type="ECO:0000313" key="2">
    <source>
        <dbReference type="EMBL" id="KAJ5454539.1"/>
    </source>
</evidence>
<dbReference type="GeneID" id="81599120"/>
<dbReference type="PANTHER" id="PTHR43482">
    <property type="entry name" value="PROTEIN AST1-RELATED"/>
    <property type="match status" value="1"/>
</dbReference>
<dbReference type="SMART" id="SM00829">
    <property type="entry name" value="PKS_ER"/>
    <property type="match status" value="1"/>
</dbReference>
<dbReference type="InterPro" id="IPR036291">
    <property type="entry name" value="NAD(P)-bd_dom_sf"/>
</dbReference>
<dbReference type="InterPro" id="IPR013149">
    <property type="entry name" value="ADH-like_C"/>
</dbReference>
<dbReference type="RefSeq" id="XP_056767495.1">
    <property type="nucleotide sequence ID" value="XM_056908877.1"/>
</dbReference>
<dbReference type="SUPFAM" id="SSF51735">
    <property type="entry name" value="NAD(P)-binding Rossmann-fold domains"/>
    <property type="match status" value="1"/>
</dbReference>
<accession>A0AAD6G4U0</accession>
<dbReference type="GO" id="GO:0016491">
    <property type="term" value="F:oxidoreductase activity"/>
    <property type="evidence" value="ECO:0007669"/>
    <property type="project" value="InterPro"/>
</dbReference>
<dbReference type="InterPro" id="IPR013154">
    <property type="entry name" value="ADH-like_N"/>
</dbReference>
<dbReference type="Gene3D" id="3.90.180.10">
    <property type="entry name" value="Medium-chain alcohol dehydrogenases, catalytic domain"/>
    <property type="match status" value="1"/>
</dbReference>
<dbReference type="InterPro" id="IPR011032">
    <property type="entry name" value="GroES-like_sf"/>
</dbReference>
<proteinExistence type="predicted"/>
<evidence type="ECO:0000313" key="3">
    <source>
        <dbReference type="Proteomes" id="UP001213681"/>
    </source>
</evidence>
<dbReference type="Proteomes" id="UP001213681">
    <property type="component" value="Unassembled WGS sequence"/>
</dbReference>
<dbReference type="CDD" id="cd05188">
    <property type="entry name" value="MDR"/>
    <property type="match status" value="1"/>
</dbReference>
<dbReference type="InterPro" id="IPR052585">
    <property type="entry name" value="Lipid_raft_assoc_Zn_ADH"/>
</dbReference>
<organism evidence="2 3">
    <name type="scientific">Penicillium daleae</name>
    <dbReference type="NCBI Taxonomy" id="63821"/>
    <lineage>
        <taxon>Eukaryota</taxon>
        <taxon>Fungi</taxon>
        <taxon>Dikarya</taxon>
        <taxon>Ascomycota</taxon>
        <taxon>Pezizomycotina</taxon>
        <taxon>Eurotiomycetes</taxon>
        <taxon>Eurotiomycetidae</taxon>
        <taxon>Eurotiales</taxon>
        <taxon>Aspergillaceae</taxon>
        <taxon>Penicillium</taxon>
    </lineage>
</organism>
<comment type="caution">
    <text evidence="2">The sequence shown here is derived from an EMBL/GenBank/DDBJ whole genome shotgun (WGS) entry which is preliminary data.</text>
</comment>
<gene>
    <name evidence="2" type="ORF">N7458_005495</name>
</gene>
<dbReference type="EMBL" id="JAPVEA010000005">
    <property type="protein sequence ID" value="KAJ5454539.1"/>
    <property type="molecule type" value="Genomic_DNA"/>
</dbReference>
<dbReference type="InterPro" id="IPR020843">
    <property type="entry name" value="ER"/>
</dbReference>
<dbReference type="PANTHER" id="PTHR43482:SF1">
    <property type="entry name" value="PROTEIN AST1-RELATED"/>
    <property type="match status" value="1"/>
</dbReference>
<sequence>MRALELTRTSASDPPELKIKDLPVPQLKLGHALVRIHYAFIQPSDRLNAQGGFSYTTFPRVPGRDYSGTVIDIMSDHPESKSWVGKHVYGTSGSSLGFETDGTHAQYCLIPENALVEKPSRLSSIQAATVGVPFTTALICLQRAQVKADDVVLVLGARGAVGSAVVQMARAMGCRRVLTAARRGDPTPDIVLDSGGSIKESISKLTGGNGVDVVIDTVGDLALMAAVMEQLALQGRYAWIAAPRGADSKQLAFDVFKAYRKEISLVGCNSAARTLEQTAEYLRSMSGWIETGLLKAQDESQLSIVRIEDAITSGYGNPTRKMVINMS</sequence>
<protein>
    <recommendedName>
        <fullName evidence="1">Enoyl reductase (ER) domain-containing protein</fullName>
    </recommendedName>
</protein>
<evidence type="ECO:0000259" key="1">
    <source>
        <dbReference type="SMART" id="SM00829"/>
    </source>
</evidence>
<name>A0AAD6G4U0_9EURO</name>
<keyword evidence="3" id="KW-1185">Reference proteome</keyword>
<reference evidence="2" key="1">
    <citation type="submission" date="2022-12" db="EMBL/GenBank/DDBJ databases">
        <authorList>
            <person name="Petersen C."/>
        </authorList>
    </citation>
    <scope>NUCLEOTIDE SEQUENCE</scope>
    <source>
        <strain evidence="2">IBT 16125</strain>
    </source>
</reference>
<dbReference type="Pfam" id="PF00107">
    <property type="entry name" value="ADH_zinc_N"/>
    <property type="match status" value="1"/>
</dbReference>
<dbReference type="SUPFAM" id="SSF50129">
    <property type="entry name" value="GroES-like"/>
    <property type="match status" value="1"/>
</dbReference>